<proteinExistence type="predicted"/>
<reference evidence="2 3" key="1">
    <citation type="submission" date="2020-09" db="EMBL/GenBank/DDBJ databases">
        <title>De no assembly of potato wild relative species, Solanum commersonii.</title>
        <authorList>
            <person name="Cho K."/>
        </authorList>
    </citation>
    <scope>NUCLEOTIDE SEQUENCE [LARGE SCALE GENOMIC DNA]</scope>
    <source>
        <strain evidence="2">LZ3.2</strain>
        <tissue evidence="2">Leaf</tissue>
    </source>
</reference>
<evidence type="ECO:0000256" key="1">
    <source>
        <dbReference type="SAM" id="SignalP"/>
    </source>
</evidence>
<protein>
    <submittedName>
        <fullName evidence="2">Uncharacterized protein</fullName>
    </submittedName>
</protein>
<dbReference type="Proteomes" id="UP000824120">
    <property type="component" value="Chromosome 3"/>
</dbReference>
<feature type="chain" id="PRO_5039928482" evidence="1">
    <location>
        <begin position="20"/>
        <end position="64"/>
    </location>
</feature>
<comment type="caution">
    <text evidence="2">The sequence shown here is derived from an EMBL/GenBank/DDBJ whole genome shotgun (WGS) entry which is preliminary data.</text>
</comment>
<feature type="signal peptide" evidence="1">
    <location>
        <begin position="1"/>
        <end position="19"/>
    </location>
</feature>
<name>A0A9J6A3R7_SOLCO</name>
<dbReference type="AlphaFoldDB" id="A0A9J6A3R7"/>
<organism evidence="2 3">
    <name type="scientific">Solanum commersonii</name>
    <name type="common">Commerson's wild potato</name>
    <name type="synonym">Commerson's nightshade</name>
    <dbReference type="NCBI Taxonomy" id="4109"/>
    <lineage>
        <taxon>Eukaryota</taxon>
        <taxon>Viridiplantae</taxon>
        <taxon>Streptophyta</taxon>
        <taxon>Embryophyta</taxon>
        <taxon>Tracheophyta</taxon>
        <taxon>Spermatophyta</taxon>
        <taxon>Magnoliopsida</taxon>
        <taxon>eudicotyledons</taxon>
        <taxon>Gunneridae</taxon>
        <taxon>Pentapetalae</taxon>
        <taxon>asterids</taxon>
        <taxon>lamiids</taxon>
        <taxon>Solanales</taxon>
        <taxon>Solanaceae</taxon>
        <taxon>Solanoideae</taxon>
        <taxon>Solaneae</taxon>
        <taxon>Solanum</taxon>
    </lineage>
</organism>
<gene>
    <name evidence="2" type="ORF">H5410_019037</name>
</gene>
<evidence type="ECO:0000313" key="3">
    <source>
        <dbReference type="Proteomes" id="UP000824120"/>
    </source>
</evidence>
<sequence length="64" mass="7595">MEEQEFSSMTLLLLSLLLAEDRDEFFLPEYYGLKEQETATMELQNQLKIINVEAKIFVQYSMKI</sequence>
<evidence type="ECO:0000313" key="2">
    <source>
        <dbReference type="EMBL" id="KAG5619213.1"/>
    </source>
</evidence>
<keyword evidence="3" id="KW-1185">Reference proteome</keyword>
<accession>A0A9J6A3R7</accession>
<dbReference type="EMBL" id="JACXVP010000003">
    <property type="protein sequence ID" value="KAG5619213.1"/>
    <property type="molecule type" value="Genomic_DNA"/>
</dbReference>
<keyword evidence="1" id="KW-0732">Signal</keyword>